<organism evidence="2 3">
    <name type="scientific">Blepharisma stoltei</name>
    <dbReference type="NCBI Taxonomy" id="1481888"/>
    <lineage>
        <taxon>Eukaryota</taxon>
        <taxon>Sar</taxon>
        <taxon>Alveolata</taxon>
        <taxon>Ciliophora</taxon>
        <taxon>Postciliodesmatophora</taxon>
        <taxon>Heterotrichea</taxon>
        <taxon>Heterotrichida</taxon>
        <taxon>Blepharismidae</taxon>
        <taxon>Blepharisma</taxon>
    </lineage>
</organism>
<comment type="caution">
    <text evidence="2">The sequence shown here is derived from an EMBL/GenBank/DDBJ whole genome shotgun (WGS) entry which is preliminary data.</text>
</comment>
<proteinExistence type="predicted"/>
<evidence type="ECO:0000256" key="1">
    <source>
        <dbReference type="SAM" id="Phobius"/>
    </source>
</evidence>
<accession>A0AAU9JUL2</accession>
<keyword evidence="1" id="KW-0812">Transmembrane</keyword>
<keyword evidence="1" id="KW-0472">Membrane</keyword>
<gene>
    <name evidence="2" type="ORF">BSTOLATCC_MIC48218</name>
</gene>
<protein>
    <submittedName>
        <fullName evidence="2">Uncharacterized protein</fullName>
    </submittedName>
</protein>
<evidence type="ECO:0000313" key="3">
    <source>
        <dbReference type="Proteomes" id="UP001162131"/>
    </source>
</evidence>
<reference evidence="2" key="1">
    <citation type="submission" date="2021-09" db="EMBL/GenBank/DDBJ databases">
        <authorList>
            <consortium name="AG Swart"/>
            <person name="Singh M."/>
            <person name="Singh A."/>
            <person name="Seah K."/>
            <person name="Emmerich C."/>
        </authorList>
    </citation>
    <scope>NUCLEOTIDE SEQUENCE</scope>
    <source>
        <strain evidence="2">ATCC30299</strain>
    </source>
</reference>
<dbReference type="AlphaFoldDB" id="A0AAU9JUL2"/>
<dbReference type="Proteomes" id="UP001162131">
    <property type="component" value="Unassembled WGS sequence"/>
</dbReference>
<keyword evidence="1" id="KW-1133">Transmembrane helix</keyword>
<name>A0AAU9JUL2_9CILI</name>
<feature type="transmembrane region" description="Helical" evidence="1">
    <location>
        <begin position="148"/>
        <end position="169"/>
    </location>
</feature>
<keyword evidence="3" id="KW-1185">Reference proteome</keyword>
<feature type="transmembrane region" description="Helical" evidence="1">
    <location>
        <begin position="107"/>
        <end position="128"/>
    </location>
</feature>
<dbReference type="EMBL" id="CAJZBQ010000047">
    <property type="protein sequence ID" value="CAG9329398.1"/>
    <property type="molecule type" value="Genomic_DNA"/>
</dbReference>
<evidence type="ECO:0000313" key="2">
    <source>
        <dbReference type="EMBL" id="CAG9329398.1"/>
    </source>
</evidence>
<sequence length="192" mass="22315">MAEEMNDGLALRTNSFENSHSFANFALKIVKESIFGGFCCLSIAKKKTVYNLSIQKFVKILKSIIIFLQISRLNWKIDADPENQKLEHWKILGYASFDQIFVDFGNLSLCFIGFSIIVWICTLFIVIFSLMSHYKKNISEYLTFFPKLLVIFLATIGYIPFLLIFLLTIKYSVKDQNIVEEFWKCENCNLNL</sequence>